<sequence>MFIISITYVKPLEEVDKHMDAHWAFLEKYYEADVFLIWGRKVPRVGGIIIGQADSLKIMQKIANEDPFVTEGVATVEVTEFNVSKAKPGIKELLR</sequence>
<dbReference type="Proteomes" id="UP000429232">
    <property type="component" value="Chromosome"/>
</dbReference>
<dbReference type="RefSeq" id="WP_157524778.1">
    <property type="nucleotide sequence ID" value="NZ_CP066775.1"/>
</dbReference>
<gene>
    <name evidence="3" type="ORF">GO620_015970</name>
</gene>
<comment type="similarity">
    <text evidence="1">Belongs to the YciI family.</text>
</comment>
<organism evidence="3 4">
    <name type="scientific">Mucilaginibacter ginkgonis</name>
    <dbReference type="NCBI Taxonomy" id="2682091"/>
    <lineage>
        <taxon>Bacteria</taxon>
        <taxon>Pseudomonadati</taxon>
        <taxon>Bacteroidota</taxon>
        <taxon>Sphingobacteriia</taxon>
        <taxon>Sphingobacteriales</taxon>
        <taxon>Sphingobacteriaceae</taxon>
        <taxon>Mucilaginibacter</taxon>
    </lineage>
</organism>
<keyword evidence="3" id="KW-0378">Hydrolase</keyword>
<dbReference type="GO" id="GO:0016787">
    <property type="term" value="F:hydrolase activity"/>
    <property type="evidence" value="ECO:0007669"/>
    <property type="project" value="UniProtKB-KW"/>
</dbReference>
<dbReference type="AlphaFoldDB" id="A0A6I4I2X8"/>
<dbReference type="Gene3D" id="3.30.70.1060">
    <property type="entry name" value="Dimeric alpha+beta barrel"/>
    <property type="match status" value="1"/>
</dbReference>
<feature type="domain" description="YCII-related" evidence="2">
    <location>
        <begin position="1"/>
        <end position="82"/>
    </location>
</feature>
<dbReference type="SUPFAM" id="SSF54909">
    <property type="entry name" value="Dimeric alpha+beta barrel"/>
    <property type="match status" value="1"/>
</dbReference>
<dbReference type="InterPro" id="IPR005545">
    <property type="entry name" value="YCII"/>
</dbReference>
<protein>
    <submittedName>
        <fullName evidence="3">GTP cyclohydrolase</fullName>
    </submittedName>
</protein>
<dbReference type="EMBL" id="CP066775">
    <property type="protein sequence ID" value="QQL49646.1"/>
    <property type="molecule type" value="Genomic_DNA"/>
</dbReference>
<proteinExistence type="inferred from homology"/>
<accession>A0A6I4I2X8</accession>
<evidence type="ECO:0000256" key="1">
    <source>
        <dbReference type="ARBA" id="ARBA00007689"/>
    </source>
</evidence>
<evidence type="ECO:0000313" key="4">
    <source>
        <dbReference type="Proteomes" id="UP000429232"/>
    </source>
</evidence>
<dbReference type="Pfam" id="PF03795">
    <property type="entry name" value="YCII"/>
    <property type="match status" value="1"/>
</dbReference>
<reference evidence="3 4" key="1">
    <citation type="submission" date="2020-12" db="EMBL/GenBank/DDBJ databases">
        <title>HMF7856_wgs.fasta genome submission.</title>
        <authorList>
            <person name="Kang H."/>
            <person name="Kim H."/>
            <person name="Joh K."/>
        </authorList>
    </citation>
    <scope>NUCLEOTIDE SEQUENCE [LARGE SCALE GENOMIC DNA]</scope>
    <source>
        <strain evidence="3 4">HMF7856</strain>
    </source>
</reference>
<dbReference type="PANTHER" id="PTHR37828">
    <property type="entry name" value="GSR2449 PROTEIN"/>
    <property type="match status" value="1"/>
</dbReference>
<name>A0A6I4I2X8_9SPHI</name>
<keyword evidence="4" id="KW-1185">Reference proteome</keyword>
<evidence type="ECO:0000259" key="2">
    <source>
        <dbReference type="Pfam" id="PF03795"/>
    </source>
</evidence>
<dbReference type="InterPro" id="IPR011008">
    <property type="entry name" value="Dimeric_a/b-barrel"/>
</dbReference>
<dbReference type="KEGG" id="mgik:GO620_015970"/>
<dbReference type="PANTHER" id="PTHR37828:SF1">
    <property type="entry name" value="YCII-RELATED DOMAIN-CONTAINING PROTEIN"/>
    <property type="match status" value="1"/>
</dbReference>
<evidence type="ECO:0000313" key="3">
    <source>
        <dbReference type="EMBL" id="QQL49646.1"/>
    </source>
</evidence>